<dbReference type="PATRIC" id="fig|1619313.3.peg.1349"/>
<evidence type="ECO:0000313" key="1">
    <source>
        <dbReference type="EMBL" id="CUU23537.1"/>
    </source>
</evidence>
<dbReference type="AlphaFoldDB" id="A0A0U5GK68"/>
<gene>
    <name evidence="1" type="ORF">EM595_1303</name>
</gene>
<name>A0A0U5GK68_9GAMM</name>
<sequence length="39" mass="4179">MNLPATSFAPFNINMSGYGTALKAETLLLSIEMKTAFAL</sequence>
<organism evidence="1 2">
    <name type="scientific">Duffyella gerundensis</name>
    <dbReference type="NCBI Taxonomy" id="1619313"/>
    <lineage>
        <taxon>Bacteria</taxon>
        <taxon>Pseudomonadati</taxon>
        <taxon>Pseudomonadota</taxon>
        <taxon>Gammaproteobacteria</taxon>
        <taxon>Enterobacterales</taxon>
        <taxon>Erwiniaceae</taxon>
        <taxon>Duffyella</taxon>
    </lineage>
</organism>
<reference evidence="2" key="1">
    <citation type="submission" date="2015-11" db="EMBL/GenBank/DDBJ databases">
        <authorList>
            <person name="Blom J."/>
        </authorList>
    </citation>
    <scope>NUCLEOTIDE SEQUENCE [LARGE SCALE GENOMIC DNA]</scope>
</reference>
<protein>
    <submittedName>
        <fullName evidence="1">Uncharacterized protein</fullName>
    </submittedName>
</protein>
<evidence type="ECO:0000313" key="2">
    <source>
        <dbReference type="Proteomes" id="UP000059419"/>
    </source>
</evidence>
<dbReference type="Proteomes" id="UP000059419">
    <property type="component" value="Chromosome 1"/>
</dbReference>
<accession>A0A0U5GK68</accession>
<dbReference type="KEGG" id="ege:EM595_1303"/>
<keyword evidence="2" id="KW-1185">Reference proteome</keyword>
<proteinExistence type="predicted"/>
<dbReference type="EMBL" id="LN907827">
    <property type="protein sequence ID" value="CUU23537.1"/>
    <property type="molecule type" value="Genomic_DNA"/>
</dbReference>